<organism evidence="2 3">
    <name type="scientific">Durusdinium trenchii</name>
    <dbReference type="NCBI Taxonomy" id="1381693"/>
    <lineage>
        <taxon>Eukaryota</taxon>
        <taxon>Sar</taxon>
        <taxon>Alveolata</taxon>
        <taxon>Dinophyceae</taxon>
        <taxon>Suessiales</taxon>
        <taxon>Symbiodiniaceae</taxon>
        <taxon>Durusdinium</taxon>
    </lineage>
</organism>
<evidence type="ECO:0000313" key="3">
    <source>
        <dbReference type="Proteomes" id="UP001642484"/>
    </source>
</evidence>
<proteinExistence type="predicted"/>
<keyword evidence="3" id="KW-1185">Reference proteome</keyword>
<evidence type="ECO:0000259" key="1">
    <source>
        <dbReference type="PROSITE" id="PS51186"/>
    </source>
</evidence>
<dbReference type="PROSITE" id="PS51186">
    <property type="entry name" value="GNAT"/>
    <property type="match status" value="1"/>
</dbReference>
<dbReference type="SUPFAM" id="SSF55729">
    <property type="entry name" value="Acyl-CoA N-acyltransferases (Nat)"/>
    <property type="match status" value="1"/>
</dbReference>
<dbReference type="EMBL" id="CAXAMN010021573">
    <property type="protein sequence ID" value="CAK9060922.1"/>
    <property type="molecule type" value="Genomic_DNA"/>
</dbReference>
<dbReference type="CDD" id="cd04301">
    <property type="entry name" value="NAT_SF"/>
    <property type="match status" value="1"/>
</dbReference>
<dbReference type="Proteomes" id="UP001642484">
    <property type="component" value="Unassembled WGS sequence"/>
</dbReference>
<evidence type="ECO:0000313" key="2">
    <source>
        <dbReference type="EMBL" id="CAK9060922.1"/>
    </source>
</evidence>
<sequence length="284" mass="31467">MRSSMARRLRSVHVVCMICAGAWHWLWSTKLFTAGSSLPSCPTRMVAPCWTAASRSCVSALPWDTVAGAEVLSPEVLSAAAACIGDEELELVVPEEEDMQKLTDLVDESFQRAIAARMAEPSNVFNEMWNGWVSLSERQMTLGALRKRLKGLLEAPSLRRPRNEDWNLGVILKSSEGFMGYFEICLQTPEGLRRGAPQPYLKNLCVSKVVTAGGGAEVRGRGLGRKLLKLVEEFCRRSWGGETLYLHTDLDPAAFGLYNSSGYVVRRQEQDGEGKSIYMSKSLE</sequence>
<feature type="domain" description="N-acetyltransferase" evidence="1">
    <location>
        <begin position="217"/>
        <end position="284"/>
    </location>
</feature>
<accession>A0ABP0NCV2</accession>
<comment type="caution">
    <text evidence="2">The sequence shown here is derived from an EMBL/GenBank/DDBJ whole genome shotgun (WGS) entry which is preliminary data.</text>
</comment>
<dbReference type="Gene3D" id="3.40.630.30">
    <property type="match status" value="1"/>
</dbReference>
<dbReference type="Pfam" id="PF00583">
    <property type="entry name" value="Acetyltransf_1"/>
    <property type="match status" value="1"/>
</dbReference>
<gene>
    <name evidence="2" type="ORF">CCMP2556_LOCUS29965</name>
</gene>
<reference evidence="2 3" key="1">
    <citation type="submission" date="2024-02" db="EMBL/GenBank/DDBJ databases">
        <authorList>
            <person name="Chen Y."/>
            <person name="Shah S."/>
            <person name="Dougan E. K."/>
            <person name="Thang M."/>
            <person name="Chan C."/>
        </authorList>
    </citation>
    <scope>NUCLEOTIDE SEQUENCE [LARGE SCALE GENOMIC DNA]</scope>
</reference>
<protein>
    <recommendedName>
        <fullName evidence="1">N-acetyltransferase domain-containing protein</fullName>
    </recommendedName>
</protein>
<dbReference type="InterPro" id="IPR000182">
    <property type="entry name" value="GNAT_dom"/>
</dbReference>
<name>A0ABP0NCV2_9DINO</name>
<dbReference type="InterPro" id="IPR016181">
    <property type="entry name" value="Acyl_CoA_acyltransferase"/>
</dbReference>